<feature type="transmembrane region" description="Helical" evidence="2">
    <location>
        <begin position="429"/>
        <end position="449"/>
    </location>
</feature>
<feature type="domain" description="Tyrosine-protein kinase G-rich" evidence="3">
    <location>
        <begin position="371"/>
        <end position="448"/>
    </location>
</feature>
<evidence type="ECO:0000313" key="5">
    <source>
        <dbReference type="Proteomes" id="UP000189462"/>
    </source>
</evidence>
<reference evidence="4 5" key="1">
    <citation type="submission" date="2017-02" db="EMBL/GenBank/DDBJ databases">
        <title>Genomic diversity within the haloalkaliphilic genus Thioalkalivibrio.</title>
        <authorList>
            <person name="Ahn A.-C."/>
            <person name="Meier-Kolthoff J."/>
            <person name="Overmars L."/>
            <person name="Richter M."/>
            <person name="Woyke T."/>
            <person name="Sorokin D.Y."/>
            <person name="Muyzer G."/>
        </authorList>
    </citation>
    <scope>NUCLEOTIDE SEQUENCE [LARGE SCALE GENOMIC DNA]</scope>
    <source>
        <strain evidence="4 5">ALJD</strain>
    </source>
</reference>
<protein>
    <recommendedName>
        <fullName evidence="3">Tyrosine-protein kinase G-rich domain-containing protein</fullName>
    </recommendedName>
</protein>
<dbReference type="AlphaFoldDB" id="A0A1V3NQG2"/>
<name>A0A1V3NQG2_9GAMM</name>
<comment type="caution">
    <text evidence="4">The sequence shown here is derived from an EMBL/GenBank/DDBJ whole genome shotgun (WGS) entry which is preliminary data.</text>
</comment>
<feature type="transmembrane region" description="Helical" evidence="2">
    <location>
        <begin position="20"/>
        <end position="37"/>
    </location>
</feature>
<sequence>MSEIFAQILAYIRGTWRYRWLALTVAWIVCIAGWMYVSQLPDQYRASARVHVDTDSMLRPLLRGLAVDTNITQRVNLMTRTLLTRPNLEQVARMTDMHLEAGTEAQMDAVINRLRSGISIQGTDRENLYTLSYRDRNPQRAHAVVQALQTIFVETALGDTRVDSDLAQRFIEQQIQEYEQRLEAAEQRLANFRRENVGLLPGERGDYYQRLQRAQNELEEAQFRLREARNRRDEVRRQLAGEEPTFGIMGGGRSQPATSALDSRIENLQTRLDEMLLTYTERHPDVNALRRTIEDLEAQKAEELALLAESGGGMAPEAGLQTNPVYQQMRMALSNAEVEVSSLQVRVQRHQEEVEQLQRMVDTIPQIEAELKRLDRDYNVNRENYEQLLRRREAATISQSVEDRGDQVQFRVVEPARVPTSPSAPNRPALFAGVLFLGLGAGAGLAFLVAQLRPVFDDRKLLNAITGFPVLGTVSLVRDARMRLKQRFEMVSFASVTGGLLAAYGLVTMLGGIHLQAVQRLLG</sequence>
<keyword evidence="5" id="KW-1185">Reference proteome</keyword>
<dbReference type="PANTHER" id="PTHR32309:SF13">
    <property type="entry name" value="FERRIC ENTEROBACTIN TRANSPORT PROTEIN FEPE"/>
    <property type="match status" value="1"/>
</dbReference>
<dbReference type="GO" id="GO:0004713">
    <property type="term" value="F:protein tyrosine kinase activity"/>
    <property type="evidence" value="ECO:0007669"/>
    <property type="project" value="TreeGrafter"/>
</dbReference>
<feature type="coiled-coil region" evidence="1">
    <location>
        <begin position="168"/>
        <end position="238"/>
    </location>
</feature>
<feature type="coiled-coil region" evidence="1">
    <location>
        <begin position="286"/>
        <end position="391"/>
    </location>
</feature>
<dbReference type="NCBIfam" id="TIGR03007">
    <property type="entry name" value="pepcterm_ChnLen"/>
    <property type="match status" value="1"/>
</dbReference>
<feature type="transmembrane region" description="Helical" evidence="2">
    <location>
        <begin position="490"/>
        <end position="513"/>
    </location>
</feature>
<keyword evidence="2" id="KW-0812">Transmembrane</keyword>
<dbReference type="PANTHER" id="PTHR32309">
    <property type="entry name" value="TYROSINE-PROTEIN KINASE"/>
    <property type="match status" value="1"/>
</dbReference>
<keyword evidence="1" id="KW-0175">Coiled coil</keyword>
<evidence type="ECO:0000256" key="2">
    <source>
        <dbReference type="SAM" id="Phobius"/>
    </source>
</evidence>
<keyword evidence="2" id="KW-0472">Membrane</keyword>
<dbReference type="InterPro" id="IPR050445">
    <property type="entry name" value="Bact_polysacc_biosynth/exp"/>
</dbReference>
<dbReference type="InterPro" id="IPR032807">
    <property type="entry name" value="GNVR"/>
</dbReference>
<proteinExistence type="predicted"/>
<evidence type="ECO:0000256" key="1">
    <source>
        <dbReference type="SAM" id="Coils"/>
    </source>
</evidence>
<gene>
    <name evidence="4" type="ORF">B1C78_03650</name>
</gene>
<dbReference type="EMBL" id="MVBK01000020">
    <property type="protein sequence ID" value="OOG27244.1"/>
    <property type="molecule type" value="Genomic_DNA"/>
</dbReference>
<dbReference type="InterPro" id="IPR014345">
    <property type="entry name" value="XrtA_polysacc_chain"/>
</dbReference>
<dbReference type="RefSeq" id="WP_077277782.1">
    <property type="nucleotide sequence ID" value="NZ_MVBK01000020.1"/>
</dbReference>
<organism evidence="4 5">
    <name type="scientific">Thioalkalivibrio denitrificans</name>
    <dbReference type="NCBI Taxonomy" id="108003"/>
    <lineage>
        <taxon>Bacteria</taxon>
        <taxon>Pseudomonadati</taxon>
        <taxon>Pseudomonadota</taxon>
        <taxon>Gammaproteobacteria</taxon>
        <taxon>Chromatiales</taxon>
        <taxon>Ectothiorhodospiraceae</taxon>
        <taxon>Thioalkalivibrio</taxon>
    </lineage>
</organism>
<dbReference type="OrthoDB" id="9795292at2"/>
<dbReference type="Proteomes" id="UP000189462">
    <property type="component" value="Unassembled WGS sequence"/>
</dbReference>
<evidence type="ECO:0000259" key="3">
    <source>
        <dbReference type="Pfam" id="PF13807"/>
    </source>
</evidence>
<dbReference type="GO" id="GO:0005886">
    <property type="term" value="C:plasma membrane"/>
    <property type="evidence" value="ECO:0007669"/>
    <property type="project" value="TreeGrafter"/>
</dbReference>
<dbReference type="STRING" id="108003.B1C78_03650"/>
<dbReference type="SUPFAM" id="SSF57997">
    <property type="entry name" value="Tropomyosin"/>
    <property type="match status" value="1"/>
</dbReference>
<keyword evidence="2" id="KW-1133">Transmembrane helix</keyword>
<evidence type="ECO:0000313" key="4">
    <source>
        <dbReference type="EMBL" id="OOG27244.1"/>
    </source>
</evidence>
<dbReference type="Pfam" id="PF13807">
    <property type="entry name" value="GNVR"/>
    <property type="match status" value="1"/>
</dbReference>
<accession>A0A1V3NQG2</accession>